<dbReference type="GO" id="GO:0030151">
    <property type="term" value="F:molybdenum ion binding"/>
    <property type="evidence" value="ECO:0007669"/>
    <property type="project" value="InterPro"/>
</dbReference>
<dbReference type="PANTHER" id="PTHR36930:SF1">
    <property type="entry name" value="MOSC DOMAIN-CONTAINING PROTEIN"/>
    <property type="match status" value="1"/>
</dbReference>
<accession>W1XU05</accession>
<dbReference type="EMBL" id="AZMM01011741">
    <property type="protein sequence ID" value="ETJ33823.1"/>
    <property type="molecule type" value="Genomic_DNA"/>
</dbReference>
<organism evidence="2">
    <name type="scientific">human gut metagenome</name>
    <dbReference type="NCBI Taxonomy" id="408170"/>
    <lineage>
        <taxon>unclassified sequences</taxon>
        <taxon>metagenomes</taxon>
        <taxon>organismal metagenomes</taxon>
    </lineage>
</organism>
<dbReference type="Pfam" id="PF03473">
    <property type="entry name" value="MOSC"/>
    <property type="match status" value="1"/>
</dbReference>
<dbReference type="PANTHER" id="PTHR36930">
    <property type="entry name" value="METAL-SULFUR CLUSTER BIOSYNTHESIS PROTEINS YUAD-RELATED"/>
    <property type="match status" value="1"/>
</dbReference>
<evidence type="ECO:0000313" key="2">
    <source>
        <dbReference type="EMBL" id="ETJ33823.1"/>
    </source>
</evidence>
<reference evidence="2" key="1">
    <citation type="submission" date="2013-12" db="EMBL/GenBank/DDBJ databases">
        <title>A Varibaculum cambriense genome reconstructed from a premature infant gut community with otherwise low bacterial novelty that shifts toward anaerobic metabolism during the third week of life.</title>
        <authorList>
            <person name="Brown C.T."/>
            <person name="Sharon I."/>
            <person name="Thomas B.C."/>
            <person name="Castelle C.J."/>
            <person name="Morowitz M.J."/>
            <person name="Banfield J.F."/>
        </authorList>
    </citation>
    <scope>NUCLEOTIDE SEQUENCE</scope>
</reference>
<dbReference type="PROSITE" id="PS51340">
    <property type="entry name" value="MOSC"/>
    <property type="match status" value="1"/>
</dbReference>
<gene>
    <name evidence="2" type="ORF">Q604_UNBC11741G0001</name>
</gene>
<name>W1XU05_9ZZZZ</name>
<dbReference type="GO" id="GO:0003824">
    <property type="term" value="F:catalytic activity"/>
    <property type="evidence" value="ECO:0007669"/>
    <property type="project" value="InterPro"/>
</dbReference>
<dbReference type="InterPro" id="IPR052716">
    <property type="entry name" value="MOSC_domain"/>
</dbReference>
<dbReference type="Gene3D" id="2.40.33.20">
    <property type="entry name" value="PK beta-barrel domain-like"/>
    <property type="match status" value="1"/>
</dbReference>
<sequence length="78" mass="8395">SIEHMRAQGADVKPGDFAENITVEGMILYELAVGTHLQVGADVILEITQIGKECHHGCEIMKQVGSCIMPTQGIFGKV</sequence>
<comment type="caution">
    <text evidence="2">The sequence shown here is derived from an EMBL/GenBank/DDBJ whole genome shotgun (WGS) entry which is preliminary data.</text>
</comment>
<protein>
    <submittedName>
        <fullName evidence="2">MOSC protein</fullName>
    </submittedName>
</protein>
<feature type="domain" description="MOSC" evidence="1">
    <location>
        <begin position="1"/>
        <end position="78"/>
    </location>
</feature>
<dbReference type="SUPFAM" id="SSF50800">
    <property type="entry name" value="PK beta-barrel domain-like"/>
    <property type="match status" value="1"/>
</dbReference>
<dbReference type="AlphaFoldDB" id="W1XU05"/>
<dbReference type="InterPro" id="IPR011037">
    <property type="entry name" value="Pyrv_Knase-like_insert_dom_sf"/>
</dbReference>
<dbReference type="GO" id="GO:0030170">
    <property type="term" value="F:pyridoxal phosphate binding"/>
    <property type="evidence" value="ECO:0007669"/>
    <property type="project" value="InterPro"/>
</dbReference>
<feature type="non-terminal residue" evidence="2">
    <location>
        <position position="1"/>
    </location>
</feature>
<proteinExistence type="predicted"/>
<dbReference type="InterPro" id="IPR005302">
    <property type="entry name" value="MoCF_Sase_C"/>
</dbReference>
<evidence type="ECO:0000259" key="1">
    <source>
        <dbReference type="PROSITE" id="PS51340"/>
    </source>
</evidence>
<feature type="non-terminal residue" evidence="2">
    <location>
        <position position="78"/>
    </location>
</feature>